<dbReference type="Gene3D" id="3.20.20.140">
    <property type="entry name" value="Metal-dependent hydrolases"/>
    <property type="match status" value="1"/>
</dbReference>
<dbReference type="EMBL" id="JMSN01000041">
    <property type="protein sequence ID" value="KDN45586.1"/>
    <property type="molecule type" value="Genomic_DNA"/>
</dbReference>
<dbReference type="InParanoid" id="A0A066VVQ5"/>
<dbReference type="Pfam" id="PF00962">
    <property type="entry name" value="A_deaminase"/>
    <property type="match status" value="1"/>
</dbReference>
<evidence type="ECO:0000256" key="3">
    <source>
        <dbReference type="ARBA" id="ARBA00022801"/>
    </source>
</evidence>
<dbReference type="Proteomes" id="UP000027361">
    <property type="component" value="Unassembled WGS sequence"/>
</dbReference>
<gene>
    <name evidence="5" type="ORF">K437DRAFT_247019</name>
</gene>
<dbReference type="GO" id="GO:0004000">
    <property type="term" value="F:adenosine deaminase activity"/>
    <property type="evidence" value="ECO:0007669"/>
    <property type="project" value="TreeGrafter"/>
</dbReference>
<organism evidence="5 6">
    <name type="scientific">Tilletiaria anomala (strain ATCC 24038 / CBS 436.72 / UBC 951)</name>
    <dbReference type="NCBI Taxonomy" id="1037660"/>
    <lineage>
        <taxon>Eukaryota</taxon>
        <taxon>Fungi</taxon>
        <taxon>Dikarya</taxon>
        <taxon>Basidiomycota</taxon>
        <taxon>Ustilaginomycotina</taxon>
        <taxon>Exobasidiomycetes</taxon>
        <taxon>Georgefischeriales</taxon>
        <taxon>Tilletiariaceae</taxon>
        <taxon>Tilletiaria</taxon>
    </lineage>
</organism>
<dbReference type="GO" id="GO:0046103">
    <property type="term" value="P:inosine biosynthetic process"/>
    <property type="evidence" value="ECO:0007669"/>
    <property type="project" value="TreeGrafter"/>
</dbReference>
<keyword evidence="6" id="KW-1185">Reference proteome</keyword>
<dbReference type="InterPro" id="IPR006330">
    <property type="entry name" value="Ado/ade_deaminase"/>
</dbReference>
<evidence type="ECO:0000313" key="6">
    <source>
        <dbReference type="Proteomes" id="UP000027361"/>
    </source>
</evidence>
<protein>
    <submittedName>
        <fullName evidence="5">Metallo-dependent hydrolase</fullName>
    </submittedName>
</protein>
<dbReference type="RefSeq" id="XP_013243225.1">
    <property type="nucleotide sequence ID" value="XM_013387771.1"/>
</dbReference>
<comment type="cofactor">
    <cofactor evidence="1">
        <name>Zn(2+)</name>
        <dbReference type="ChEBI" id="CHEBI:29105"/>
    </cofactor>
</comment>
<feature type="domain" description="Adenosine deaminase" evidence="4">
    <location>
        <begin position="258"/>
        <end position="560"/>
    </location>
</feature>
<dbReference type="GeneID" id="25263246"/>
<dbReference type="PANTHER" id="PTHR11409">
    <property type="entry name" value="ADENOSINE DEAMINASE"/>
    <property type="match status" value="1"/>
</dbReference>
<dbReference type="InterPro" id="IPR032466">
    <property type="entry name" value="Metal_Hydrolase"/>
</dbReference>
<evidence type="ECO:0000256" key="2">
    <source>
        <dbReference type="ARBA" id="ARBA00022723"/>
    </source>
</evidence>
<dbReference type="GO" id="GO:0006154">
    <property type="term" value="P:adenosine catabolic process"/>
    <property type="evidence" value="ECO:0007669"/>
    <property type="project" value="TreeGrafter"/>
</dbReference>
<name>A0A066VVQ5_TILAU</name>
<evidence type="ECO:0000313" key="5">
    <source>
        <dbReference type="EMBL" id="KDN45586.1"/>
    </source>
</evidence>
<dbReference type="InterPro" id="IPR001365">
    <property type="entry name" value="A_deaminase_dom"/>
</dbReference>
<dbReference type="OMA" id="FQACFGP"/>
<comment type="caution">
    <text evidence="5">The sequence shown here is derived from an EMBL/GenBank/DDBJ whole genome shotgun (WGS) entry which is preliminary data.</text>
</comment>
<evidence type="ECO:0000259" key="4">
    <source>
        <dbReference type="Pfam" id="PF00962"/>
    </source>
</evidence>
<dbReference type="STRING" id="1037660.A0A066VVQ5"/>
<dbReference type="GO" id="GO:0046872">
    <property type="term" value="F:metal ion binding"/>
    <property type="evidence" value="ECO:0007669"/>
    <property type="project" value="UniProtKB-KW"/>
</dbReference>
<proteinExistence type="predicted"/>
<keyword evidence="2" id="KW-0479">Metal-binding</keyword>
<sequence length="581" mass="64755">MTLDQPDTVLDQAQKAAETADVAAYLDARQHLIHRERSLRLDAPKLASLSAEEELANEILLKLRTQQLRSLPQTEGDLASSAASSGYTTFRDEPFYRSKLAGAFADGPLPDIFKKMPKGANLHCHLDGSCDARFLLHLAATTKDLCIQSNISIISQQDLFKATIKFRVFPGAEEQYAIQHPKQGATTPSIFTSSYNPFDWIPVTVVRHRFPFPYAYLAKHGLDLMSPTTPSSPPLAFDSWLHTLITMTPHAGGPERRTSSAAWGHFLTTFGVIEGIIGYEPNFKVFCKEIMLQMARDGVRYFEARVNFLTEFMVRWNGELTLGHLDWCRIFLEAQAEAKEQLAQEGFAFDGARVIYSTVRVINNEQLRASMLDCISLKTKYPDLIVGFDLVGHEDPGIPAKAYLPVLLWFRQHTLALGLDIPFILHGGETLGDGEAADENLYDVLLLGSKRIGHGYSLYKHPILMDLCKKRNVLIECCPISNEVLGYTASISGHPLPALLANGVPVAICNDDCSMFGNVGLTPDLFTVFMGIESLCLSSLNVLTRKSIEHSQMPEAQKKTSLLDFDAQWAEFITWIITHYR</sequence>
<dbReference type="AlphaFoldDB" id="A0A066VVQ5"/>
<dbReference type="SUPFAM" id="SSF51556">
    <property type="entry name" value="Metallo-dependent hydrolases"/>
    <property type="match status" value="1"/>
</dbReference>
<dbReference type="OrthoDB" id="7202371at2759"/>
<reference evidence="5 6" key="1">
    <citation type="submission" date="2014-05" db="EMBL/GenBank/DDBJ databases">
        <title>Draft genome sequence of a rare smut relative, Tilletiaria anomala UBC 951.</title>
        <authorList>
            <consortium name="DOE Joint Genome Institute"/>
            <person name="Toome M."/>
            <person name="Kuo A."/>
            <person name="Henrissat B."/>
            <person name="Lipzen A."/>
            <person name="Tritt A."/>
            <person name="Yoshinaga Y."/>
            <person name="Zane M."/>
            <person name="Barry K."/>
            <person name="Grigoriev I.V."/>
            <person name="Spatafora J.W."/>
            <person name="Aimea M.C."/>
        </authorList>
    </citation>
    <scope>NUCLEOTIDE SEQUENCE [LARGE SCALE GENOMIC DNA]</scope>
    <source>
        <strain evidence="5 6">UBC 951</strain>
    </source>
</reference>
<dbReference type="PANTHER" id="PTHR11409:SF39">
    <property type="entry name" value="ADENOSINE DEAMINASE 2"/>
    <property type="match status" value="1"/>
</dbReference>
<accession>A0A066VVQ5</accession>
<keyword evidence="3 5" id="KW-0378">Hydrolase</keyword>
<dbReference type="HOGENOM" id="CLU_022829_2_0_1"/>
<evidence type="ECO:0000256" key="1">
    <source>
        <dbReference type="ARBA" id="ARBA00001947"/>
    </source>
</evidence>